<dbReference type="Proteomes" id="UP000292702">
    <property type="component" value="Unassembled WGS sequence"/>
</dbReference>
<feature type="transmembrane region" description="Helical" evidence="1">
    <location>
        <begin position="241"/>
        <end position="260"/>
    </location>
</feature>
<evidence type="ECO:0000313" key="3">
    <source>
        <dbReference type="EMBL" id="TCD68903.1"/>
    </source>
</evidence>
<feature type="domain" description="SAP" evidence="2">
    <location>
        <begin position="33"/>
        <end position="67"/>
    </location>
</feature>
<dbReference type="AlphaFoldDB" id="A0A4R0RP50"/>
<evidence type="ECO:0000259" key="2">
    <source>
        <dbReference type="PROSITE" id="PS50800"/>
    </source>
</evidence>
<dbReference type="Pfam" id="PF02037">
    <property type="entry name" value="SAP"/>
    <property type="match status" value="1"/>
</dbReference>
<keyword evidence="1" id="KW-1133">Transmembrane helix</keyword>
<dbReference type="InterPro" id="IPR003034">
    <property type="entry name" value="SAP_dom"/>
</dbReference>
<evidence type="ECO:0000313" key="4">
    <source>
        <dbReference type="Proteomes" id="UP000292702"/>
    </source>
</evidence>
<evidence type="ECO:0000256" key="1">
    <source>
        <dbReference type="SAM" id="Phobius"/>
    </source>
</evidence>
<dbReference type="Gene3D" id="1.10.720.30">
    <property type="entry name" value="SAP domain"/>
    <property type="match status" value="1"/>
</dbReference>
<accession>A0A4R0RP50</accession>
<dbReference type="OrthoDB" id="445357at2759"/>
<keyword evidence="4" id="KW-1185">Reference proteome</keyword>
<organism evidence="3 4">
    <name type="scientific">Steccherinum ochraceum</name>
    <dbReference type="NCBI Taxonomy" id="92696"/>
    <lineage>
        <taxon>Eukaryota</taxon>
        <taxon>Fungi</taxon>
        <taxon>Dikarya</taxon>
        <taxon>Basidiomycota</taxon>
        <taxon>Agaricomycotina</taxon>
        <taxon>Agaricomycetes</taxon>
        <taxon>Polyporales</taxon>
        <taxon>Steccherinaceae</taxon>
        <taxon>Steccherinum</taxon>
    </lineage>
</organism>
<comment type="caution">
    <text evidence="3">The sequence shown here is derived from an EMBL/GenBank/DDBJ whole genome shotgun (WGS) entry which is preliminary data.</text>
</comment>
<proteinExistence type="predicted"/>
<dbReference type="SMART" id="SM00513">
    <property type="entry name" value="SAP"/>
    <property type="match status" value="1"/>
</dbReference>
<protein>
    <recommendedName>
        <fullName evidence="2">SAP domain-containing protein</fullName>
    </recommendedName>
</protein>
<dbReference type="PROSITE" id="PS51257">
    <property type="entry name" value="PROKAR_LIPOPROTEIN"/>
    <property type="match status" value="1"/>
</dbReference>
<reference evidence="3 4" key="1">
    <citation type="submission" date="2018-11" db="EMBL/GenBank/DDBJ databases">
        <title>Genome assembly of Steccherinum ochraceum LE-BIN_3174, the white-rot fungus of the Steccherinaceae family (The Residual Polyporoid clade, Polyporales, Basidiomycota).</title>
        <authorList>
            <person name="Fedorova T.V."/>
            <person name="Glazunova O.A."/>
            <person name="Landesman E.O."/>
            <person name="Moiseenko K.V."/>
            <person name="Psurtseva N.V."/>
            <person name="Savinova O.S."/>
            <person name="Shakhova N.V."/>
            <person name="Tyazhelova T.V."/>
            <person name="Vasina D.V."/>
        </authorList>
    </citation>
    <scope>NUCLEOTIDE SEQUENCE [LARGE SCALE GENOMIC DNA]</scope>
    <source>
        <strain evidence="3 4">LE-BIN_3174</strain>
    </source>
</reference>
<keyword evidence="1" id="KW-0472">Membrane</keyword>
<gene>
    <name evidence="3" type="ORF">EIP91_009453</name>
</gene>
<dbReference type="InterPro" id="IPR036361">
    <property type="entry name" value="SAP_dom_sf"/>
</dbReference>
<dbReference type="EMBL" id="RWJN01000054">
    <property type="protein sequence ID" value="TCD68903.1"/>
    <property type="molecule type" value="Genomic_DNA"/>
</dbReference>
<dbReference type="PROSITE" id="PS50800">
    <property type="entry name" value="SAP"/>
    <property type="match status" value="1"/>
</dbReference>
<sequence>MLRAVARRAQLQPVAGASCRRTFVSTVLLTRSWENDTVLTLRQEAKNRGLSQKGNKATLITRLQEYDQHNPMQHVTTPATPPTPILRQTRLASTTEVPGVPSSAEPYTPPPSYPKISLDVIPDASQPTPEPSVQIPFVPDFWESSRVKAAEQPPEGAVDAEVPNLIAVAGDATHISASPSHNLYTGLEDPSDQAPVKSSKDKTFLQEIAEDVFIPTSWPKAESESVQENYRSRPLNSEERSGLWAFLGIVVGSFVGAAVLESPSKFASEAEKAKEEAASAATAKH</sequence>
<dbReference type="SUPFAM" id="SSF68906">
    <property type="entry name" value="SAP domain"/>
    <property type="match status" value="1"/>
</dbReference>
<dbReference type="STRING" id="92696.A0A4R0RP50"/>
<keyword evidence="1" id="KW-0812">Transmembrane</keyword>
<name>A0A4R0RP50_9APHY</name>